<feature type="non-terminal residue" evidence="2">
    <location>
        <position position="1"/>
    </location>
</feature>
<name>A0AAQ4E9R7_AMBAM</name>
<reference evidence="2 3" key="1">
    <citation type="journal article" date="2023" name="Arcadia Sci">
        <title>De novo assembly of a long-read Amblyomma americanum tick genome.</title>
        <authorList>
            <person name="Chou S."/>
            <person name="Poskanzer K.E."/>
            <person name="Rollins M."/>
            <person name="Thuy-Boun P.S."/>
        </authorList>
    </citation>
    <scope>NUCLEOTIDE SEQUENCE [LARGE SCALE GENOMIC DNA]</scope>
    <source>
        <strain evidence="2">F_SG_1</strain>
        <tissue evidence="2">Salivary glands</tissue>
    </source>
</reference>
<comment type="caution">
    <text evidence="2">The sequence shown here is derived from an EMBL/GenBank/DDBJ whole genome shotgun (WGS) entry which is preliminary data.</text>
</comment>
<dbReference type="AlphaFoldDB" id="A0AAQ4E9R7"/>
<evidence type="ECO:0000313" key="3">
    <source>
        <dbReference type="Proteomes" id="UP001321473"/>
    </source>
</evidence>
<feature type="region of interest" description="Disordered" evidence="1">
    <location>
        <begin position="87"/>
        <end position="110"/>
    </location>
</feature>
<evidence type="ECO:0000313" key="2">
    <source>
        <dbReference type="EMBL" id="KAK8771383.1"/>
    </source>
</evidence>
<dbReference type="Proteomes" id="UP001321473">
    <property type="component" value="Unassembled WGS sequence"/>
</dbReference>
<protein>
    <submittedName>
        <fullName evidence="2">Uncharacterized protein</fullName>
    </submittedName>
</protein>
<accession>A0AAQ4E9R7</accession>
<evidence type="ECO:0000256" key="1">
    <source>
        <dbReference type="SAM" id="MobiDB-lite"/>
    </source>
</evidence>
<keyword evidence="3" id="KW-1185">Reference proteome</keyword>
<proteinExistence type="predicted"/>
<sequence length="110" mass="12035">RNHLAGLLKNTSGYFRLASMGGAYLIPPHLGTDKNNAPHNLAARSHHRFTYDANEAFRASPPFMFVATALRISILGSVYHTYKVYSPDSSSSNEAPLVHVRPLPSVSKAN</sequence>
<dbReference type="EMBL" id="JARKHS020019816">
    <property type="protein sequence ID" value="KAK8771383.1"/>
    <property type="molecule type" value="Genomic_DNA"/>
</dbReference>
<organism evidence="2 3">
    <name type="scientific">Amblyomma americanum</name>
    <name type="common">Lone star tick</name>
    <dbReference type="NCBI Taxonomy" id="6943"/>
    <lineage>
        <taxon>Eukaryota</taxon>
        <taxon>Metazoa</taxon>
        <taxon>Ecdysozoa</taxon>
        <taxon>Arthropoda</taxon>
        <taxon>Chelicerata</taxon>
        <taxon>Arachnida</taxon>
        <taxon>Acari</taxon>
        <taxon>Parasitiformes</taxon>
        <taxon>Ixodida</taxon>
        <taxon>Ixodoidea</taxon>
        <taxon>Ixodidae</taxon>
        <taxon>Amblyomminae</taxon>
        <taxon>Amblyomma</taxon>
    </lineage>
</organism>
<gene>
    <name evidence="2" type="ORF">V5799_025371</name>
</gene>